<dbReference type="NCBIfam" id="TIGR00374">
    <property type="entry name" value="flippase-like domain"/>
    <property type="match status" value="1"/>
</dbReference>
<feature type="transmembrane region" description="Helical" evidence="6">
    <location>
        <begin position="39"/>
        <end position="61"/>
    </location>
</feature>
<dbReference type="PANTHER" id="PTHR40277">
    <property type="entry name" value="BLL5419 PROTEIN"/>
    <property type="match status" value="1"/>
</dbReference>
<dbReference type="PANTHER" id="PTHR40277:SF1">
    <property type="entry name" value="BLL5419 PROTEIN"/>
    <property type="match status" value="1"/>
</dbReference>
<feature type="transmembrane region" description="Helical" evidence="6">
    <location>
        <begin position="204"/>
        <end position="227"/>
    </location>
</feature>
<accession>A0A433J6Z4</accession>
<dbReference type="EMBL" id="RZIJ01000013">
    <property type="protein sequence ID" value="RUQ68952.1"/>
    <property type="molecule type" value="Genomic_DNA"/>
</dbReference>
<evidence type="ECO:0000256" key="2">
    <source>
        <dbReference type="ARBA" id="ARBA00022475"/>
    </source>
</evidence>
<keyword evidence="2" id="KW-1003">Cell membrane</keyword>
<protein>
    <submittedName>
        <fullName evidence="7">Flippase-like domain-containing protein</fullName>
    </submittedName>
</protein>
<evidence type="ECO:0000256" key="4">
    <source>
        <dbReference type="ARBA" id="ARBA00022989"/>
    </source>
</evidence>
<proteinExistence type="predicted"/>
<dbReference type="AlphaFoldDB" id="A0A433J6Z4"/>
<feature type="transmembrane region" description="Helical" evidence="6">
    <location>
        <begin position="68"/>
        <end position="87"/>
    </location>
</feature>
<gene>
    <name evidence="7" type="ORF">EJ913_16615</name>
</gene>
<dbReference type="Proteomes" id="UP000280346">
    <property type="component" value="Unassembled WGS sequence"/>
</dbReference>
<feature type="transmembrane region" description="Helical" evidence="6">
    <location>
        <begin position="281"/>
        <end position="306"/>
    </location>
</feature>
<comment type="subcellular location">
    <subcellularLocation>
        <location evidence="1">Cell membrane</location>
        <topology evidence="1">Multi-pass membrane protein</topology>
    </subcellularLocation>
</comment>
<organism evidence="7 8">
    <name type="scientific">Azospirillum doebereinerae</name>
    <dbReference type="NCBI Taxonomy" id="92933"/>
    <lineage>
        <taxon>Bacteria</taxon>
        <taxon>Pseudomonadati</taxon>
        <taxon>Pseudomonadota</taxon>
        <taxon>Alphaproteobacteria</taxon>
        <taxon>Rhodospirillales</taxon>
        <taxon>Azospirillaceae</taxon>
        <taxon>Azospirillum</taxon>
    </lineage>
</organism>
<evidence type="ECO:0000313" key="8">
    <source>
        <dbReference type="Proteomes" id="UP000280346"/>
    </source>
</evidence>
<sequence length="311" mass="32587">MGYPLKLLVSAGILLFLLSRIDLVEVLHEFGGMQPSLAAAAMALLAATHAVNALKLGVLLPERRVGSLFAYTLIAQAYALLLPGQIAGEAVKAYRLSRGNGAEAGGVVSAVVFDKLVGGFAILLLSLTGLLTEPTRFGGGGAVWATAAALGILLLSVAALAVHPVQTVLLRLFRSDADGWRGWIGRHLSRFLESWRAQAMQPRTVALCLAYGVLSQTLTVAGCVLFGMGLGIDLGYAIWCVIIGMLTVVLLAPLTIGGLGLREISLVGMLGHFGVAPDRALALSLAIFAFQIMVAVLGIAVDLLVLRERRA</sequence>
<dbReference type="OrthoDB" id="7302803at2"/>
<evidence type="ECO:0000256" key="6">
    <source>
        <dbReference type="SAM" id="Phobius"/>
    </source>
</evidence>
<dbReference type="InterPro" id="IPR022791">
    <property type="entry name" value="L-PG_synthase/AglD"/>
</dbReference>
<keyword evidence="3 6" id="KW-0812">Transmembrane</keyword>
<feature type="transmembrane region" description="Helical" evidence="6">
    <location>
        <begin position="107"/>
        <end position="130"/>
    </location>
</feature>
<feature type="transmembrane region" description="Helical" evidence="6">
    <location>
        <begin position="234"/>
        <end position="261"/>
    </location>
</feature>
<keyword evidence="4 6" id="KW-1133">Transmembrane helix</keyword>
<evidence type="ECO:0000256" key="1">
    <source>
        <dbReference type="ARBA" id="ARBA00004651"/>
    </source>
</evidence>
<evidence type="ECO:0000313" key="7">
    <source>
        <dbReference type="EMBL" id="RUQ68952.1"/>
    </source>
</evidence>
<comment type="caution">
    <text evidence="7">The sequence shown here is derived from an EMBL/GenBank/DDBJ whole genome shotgun (WGS) entry which is preliminary data.</text>
</comment>
<reference evidence="7 8" key="1">
    <citation type="submission" date="2018-12" db="EMBL/GenBank/DDBJ databases">
        <authorList>
            <person name="Yang Y."/>
        </authorList>
    </citation>
    <scope>NUCLEOTIDE SEQUENCE [LARGE SCALE GENOMIC DNA]</scope>
    <source>
        <strain evidence="7 8">GSF71</strain>
    </source>
</reference>
<keyword evidence="8" id="KW-1185">Reference proteome</keyword>
<name>A0A433J6Z4_9PROT</name>
<dbReference type="Pfam" id="PF03706">
    <property type="entry name" value="LPG_synthase_TM"/>
    <property type="match status" value="1"/>
</dbReference>
<evidence type="ECO:0000256" key="5">
    <source>
        <dbReference type="ARBA" id="ARBA00023136"/>
    </source>
</evidence>
<dbReference type="GO" id="GO:0005886">
    <property type="term" value="C:plasma membrane"/>
    <property type="evidence" value="ECO:0007669"/>
    <property type="project" value="UniProtKB-SubCell"/>
</dbReference>
<keyword evidence="5 6" id="KW-0472">Membrane</keyword>
<evidence type="ECO:0000256" key="3">
    <source>
        <dbReference type="ARBA" id="ARBA00022692"/>
    </source>
</evidence>
<feature type="transmembrane region" description="Helical" evidence="6">
    <location>
        <begin position="142"/>
        <end position="162"/>
    </location>
</feature>